<evidence type="ECO:0000313" key="1">
    <source>
        <dbReference type="EMBL" id="VEB40075.1"/>
    </source>
</evidence>
<evidence type="ECO:0000313" key="2">
    <source>
        <dbReference type="Proteomes" id="UP000275777"/>
    </source>
</evidence>
<name>A0A3S4IWB7_CHRVL</name>
<dbReference type="Proteomes" id="UP000275777">
    <property type="component" value="Chromosome"/>
</dbReference>
<protein>
    <submittedName>
        <fullName evidence="1">Uncharacterized protein</fullName>
    </submittedName>
</protein>
<dbReference type="EMBL" id="LR134182">
    <property type="protein sequence ID" value="VEB40075.1"/>
    <property type="molecule type" value="Genomic_DNA"/>
</dbReference>
<gene>
    <name evidence="1" type="ORF">NCTC9695_00461</name>
</gene>
<accession>A0A3S4IWB7</accession>
<reference evidence="1 2" key="1">
    <citation type="submission" date="2018-12" db="EMBL/GenBank/DDBJ databases">
        <authorList>
            <consortium name="Pathogen Informatics"/>
        </authorList>
    </citation>
    <scope>NUCLEOTIDE SEQUENCE [LARGE SCALE GENOMIC DNA]</scope>
    <source>
        <strain evidence="1 2">NCTC9695</strain>
    </source>
</reference>
<sequence>MAKASPAIWRSLSTCDEIASTCGSVFLAAKKGLPGVASTQLTSTVQESVASASWLIW</sequence>
<dbReference type="AlphaFoldDB" id="A0A3S4IWB7"/>
<organism evidence="1 2">
    <name type="scientific">Chromobacterium violaceum</name>
    <dbReference type="NCBI Taxonomy" id="536"/>
    <lineage>
        <taxon>Bacteria</taxon>
        <taxon>Pseudomonadati</taxon>
        <taxon>Pseudomonadota</taxon>
        <taxon>Betaproteobacteria</taxon>
        <taxon>Neisseriales</taxon>
        <taxon>Chromobacteriaceae</taxon>
        <taxon>Chromobacterium</taxon>
    </lineage>
</organism>
<proteinExistence type="predicted"/>